<dbReference type="GO" id="GO:0008320">
    <property type="term" value="F:protein transmembrane transporter activity"/>
    <property type="evidence" value="ECO:0007669"/>
    <property type="project" value="TreeGrafter"/>
</dbReference>
<keyword evidence="5" id="KW-0653">Protein transport</keyword>
<evidence type="ECO:0000256" key="4">
    <source>
        <dbReference type="ARBA" id="ARBA00022824"/>
    </source>
</evidence>
<evidence type="ECO:0000256" key="3">
    <source>
        <dbReference type="ARBA" id="ARBA00022692"/>
    </source>
</evidence>
<evidence type="ECO:0000256" key="6">
    <source>
        <dbReference type="ARBA" id="ARBA00022989"/>
    </source>
</evidence>
<accession>A0A0H2S854</accession>
<feature type="transmembrane region" description="Helical" evidence="10">
    <location>
        <begin position="66"/>
        <end position="85"/>
    </location>
</feature>
<feature type="region of interest" description="Disordered" evidence="9">
    <location>
        <begin position="438"/>
        <end position="465"/>
    </location>
</feature>
<comment type="subcellular location">
    <subcellularLocation>
        <location evidence="1">Endoplasmic reticulum membrane</location>
        <topology evidence="1">Multi-pass membrane protein</topology>
    </subcellularLocation>
</comment>
<dbReference type="Gene3D" id="2.60.40.150">
    <property type="entry name" value="C2 domain"/>
    <property type="match status" value="1"/>
</dbReference>
<dbReference type="GO" id="GO:0003723">
    <property type="term" value="F:RNA binding"/>
    <property type="evidence" value="ECO:0007669"/>
    <property type="project" value="TreeGrafter"/>
</dbReference>
<dbReference type="SUPFAM" id="SSF158702">
    <property type="entry name" value="Sec63 N-terminal domain-like"/>
    <property type="match status" value="1"/>
</dbReference>
<dbReference type="Pfam" id="PF00226">
    <property type="entry name" value="DnaJ"/>
    <property type="match status" value="1"/>
</dbReference>
<evidence type="ECO:0000256" key="5">
    <source>
        <dbReference type="ARBA" id="ARBA00022927"/>
    </source>
</evidence>
<feature type="compositionally biased region" description="Basic and acidic residues" evidence="9">
    <location>
        <begin position="448"/>
        <end position="465"/>
    </location>
</feature>
<proteinExistence type="predicted"/>
<dbReference type="Gene3D" id="1.10.3380.10">
    <property type="entry name" value="Sec63 N-terminal domain-like domain"/>
    <property type="match status" value="1"/>
</dbReference>
<dbReference type="Pfam" id="PF02889">
    <property type="entry name" value="Sec63"/>
    <property type="match status" value="1"/>
</dbReference>
<evidence type="ECO:0000256" key="1">
    <source>
        <dbReference type="ARBA" id="ARBA00004477"/>
    </source>
</evidence>
<dbReference type="SMART" id="SM00973">
    <property type="entry name" value="Sec63"/>
    <property type="match status" value="1"/>
</dbReference>
<keyword evidence="8" id="KW-0143">Chaperone</keyword>
<dbReference type="InterPro" id="IPR014756">
    <property type="entry name" value="Ig_E-set"/>
</dbReference>
<feature type="transmembrane region" description="Helical" evidence="10">
    <location>
        <begin position="12"/>
        <end position="30"/>
    </location>
</feature>
<dbReference type="EMBL" id="KQ085882">
    <property type="protein sequence ID" value="KLO20402.1"/>
    <property type="molecule type" value="Genomic_DNA"/>
</dbReference>
<dbReference type="PANTHER" id="PTHR24075:SF0">
    <property type="entry name" value="TRANSLOCATION PROTEIN SEC63 HOMOLOG"/>
    <property type="match status" value="1"/>
</dbReference>
<keyword evidence="13" id="KW-1185">Reference proteome</keyword>
<reference evidence="12 13" key="1">
    <citation type="submission" date="2015-04" db="EMBL/GenBank/DDBJ databases">
        <title>Complete genome sequence of Schizopora paradoxa KUC8140, a cosmopolitan wood degrader in East Asia.</title>
        <authorList>
            <consortium name="DOE Joint Genome Institute"/>
            <person name="Min B."/>
            <person name="Park H."/>
            <person name="Jang Y."/>
            <person name="Kim J.-J."/>
            <person name="Kim K.H."/>
            <person name="Pangilinan J."/>
            <person name="Lipzen A."/>
            <person name="Riley R."/>
            <person name="Grigoriev I.V."/>
            <person name="Spatafora J.W."/>
            <person name="Choi I.-G."/>
        </authorList>
    </citation>
    <scope>NUCLEOTIDE SEQUENCE [LARGE SCALE GENOMIC DNA]</scope>
    <source>
        <strain evidence="12 13">KUC8140</strain>
    </source>
</reference>
<dbReference type="FunCoup" id="A0A0H2S854">
    <property type="interactions" value="572"/>
</dbReference>
<dbReference type="Gene3D" id="1.10.287.110">
    <property type="entry name" value="DnaJ domain"/>
    <property type="match status" value="1"/>
</dbReference>
<keyword evidence="4" id="KW-0256">Endoplasmic reticulum</keyword>
<dbReference type="STRING" id="27342.A0A0H2S854"/>
<dbReference type="Proteomes" id="UP000053477">
    <property type="component" value="Unassembled WGS sequence"/>
</dbReference>
<dbReference type="InterPro" id="IPR035892">
    <property type="entry name" value="C2_domain_sf"/>
</dbReference>
<evidence type="ECO:0000313" key="12">
    <source>
        <dbReference type="EMBL" id="KLO20402.1"/>
    </source>
</evidence>
<evidence type="ECO:0000256" key="2">
    <source>
        <dbReference type="ARBA" id="ARBA00022448"/>
    </source>
</evidence>
<evidence type="ECO:0000256" key="7">
    <source>
        <dbReference type="ARBA" id="ARBA00023136"/>
    </source>
</evidence>
<evidence type="ECO:0000256" key="9">
    <source>
        <dbReference type="SAM" id="MobiDB-lite"/>
    </source>
</evidence>
<dbReference type="InterPro" id="IPR036869">
    <property type="entry name" value="J_dom_sf"/>
</dbReference>
<dbReference type="SUPFAM" id="SSF81296">
    <property type="entry name" value="E set domains"/>
    <property type="match status" value="1"/>
</dbReference>
<keyword evidence="2" id="KW-0813">Transport</keyword>
<dbReference type="GO" id="GO:0006614">
    <property type="term" value="P:SRP-dependent cotranslational protein targeting to membrane"/>
    <property type="evidence" value="ECO:0007669"/>
    <property type="project" value="TreeGrafter"/>
</dbReference>
<dbReference type="InterPro" id="IPR001623">
    <property type="entry name" value="DnaJ_domain"/>
</dbReference>
<dbReference type="OrthoDB" id="1734229at2759"/>
<feature type="compositionally biased region" description="Low complexity" evidence="9">
    <location>
        <begin position="636"/>
        <end position="646"/>
    </location>
</feature>
<dbReference type="InParanoid" id="A0A0H2S854"/>
<dbReference type="GO" id="GO:0006620">
    <property type="term" value="P:post-translational protein targeting to endoplasmic reticulum membrane"/>
    <property type="evidence" value="ECO:0007669"/>
    <property type="project" value="TreeGrafter"/>
</dbReference>
<dbReference type="AlphaFoldDB" id="A0A0H2S854"/>
<dbReference type="CDD" id="cd06257">
    <property type="entry name" value="DnaJ"/>
    <property type="match status" value="1"/>
</dbReference>
<dbReference type="FunFam" id="1.10.287.110:FF:000039">
    <property type="entry name" value="Protein translocation complex component (Npl1)"/>
    <property type="match status" value="1"/>
</dbReference>
<organism evidence="12 13">
    <name type="scientific">Schizopora paradoxa</name>
    <dbReference type="NCBI Taxonomy" id="27342"/>
    <lineage>
        <taxon>Eukaryota</taxon>
        <taxon>Fungi</taxon>
        <taxon>Dikarya</taxon>
        <taxon>Basidiomycota</taxon>
        <taxon>Agaricomycotina</taxon>
        <taxon>Agaricomycetes</taxon>
        <taxon>Hymenochaetales</taxon>
        <taxon>Schizoporaceae</taxon>
        <taxon>Schizopora</taxon>
    </lineage>
</organism>
<feature type="compositionally biased region" description="Acidic residues" evidence="9">
    <location>
        <begin position="623"/>
        <end position="635"/>
    </location>
</feature>
<dbReference type="PANTHER" id="PTHR24075">
    <property type="entry name" value="SEC63 DOMAIN-CONTAINING"/>
    <property type="match status" value="1"/>
</dbReference>
<dbReference type="PRINTS" id="PR00625">
    <property type="entry name" value="JDOMAIN"/>
</dbReference>
<dbReference type="SMART" id="SM00271">
    <property type="entry name" value="DnaJ"/>
    <property type="match status" value="1"/>
</dbReference>
<feature type="region of interest" description="Disordered" evidence="9">
    <location>
        <begin position="590"/>
        <end position="646"/>
    </location>
</feature>
<evidence type="ECO:0000259" key="11">
    <source>
        <dbReference type="PROSITE" id="PS50076"/>
    </source>
</evidence>
<gene>
    <name evidence="12" type="ORF">SCHPADRAFT_816339</name>
</gene>
<keyword evidence="3 10" id="KW-0812">Transmembrane</keyword>
<sequence>MANYQYDEGGGMAAYFVLTFLTLILLPMTISTFYPSSSAACHCTPCLEQRERIRKKEQRSIFRPKLGFKTFFLLGGWAAFAFLTYKVSTTRVDNKVYDPFEILGIRAGTAEKEIKSHYKKLSRKFHPDKVKLAVNQTMEQVEAHFVELTKAYKSLTDETIRKNWELFGHPDGRQEISMGIAIPKWVVEGKNKFWVLLVYGAAFGGLLPFIIARWWFGNKRKTKDGVQTRTAELFFKELKADSSIYDVLSCFAKALSKEYDPAPQLKELEKKVQGKLKVGKPLPCRQATLLYAHLLRIPLDDSKLKKELDEILLRTPILFTSLLNIAMSRNWSIPVANAIRLQTHIVQAGLPTEEGDSFVTQFPHLTAEDREKAFENSDDPAVKDILDYLEENKDPRASDVKKAAHRWGSFELVDVSFKVIDERIVTPEAMVNLVIKARLSPPDGSGDSSKDDKEPEENSLKTQKANEKKDYAFLTSRRDVEEMPAGLKALGQAHAPYFPTNRKPSWWVMLVDSKLNRLVIPPFKITDVPFSDNSNDRNYRSYRIAFKGPQQVATYSWKFHVISDTFIGDEADVNLVLKVEDVSKLTAEEQAVDDEISDPEEDSIAGQMAMMRGSSVKKSPVHDDDDDDSSSDEESSSSSSSDSDSD</sequence>
<keyword evidence="6 10" id="KW-1133">Transmembrane helix</keyword>
<protein>
    <recommendedName>
        <fullName evidence="11">J domain-containing protein</fullName>
    </recommendedName>
</protein>
<dbReference type="SUPFAM" id="SSF46565">
    <property type="entry name" value="Chaperone J-domain"/>
    <property type="match status" value="1"/>
</dbReference>
<dbReference type="InterPro" id="IPR004179">
    <property type="entry name" value="Sec63-dom"/>
</dbReference>
<name>A0A0H2S854_9AGAM</name>
<evidence type="ECO:0000256" key="10">
    <source>
        <dbReference type="SAM" id="Phobius"/>
    </source>
</evidence>
<feature type="domain" description="J" evidence="11">
    <location>
        <begin position="98"/>
        <end position="168"/>
    </location>
</feature>
<evidence type="ECO:0000313" key="13">
    <source>
        <dbReference type="Proteomes" id="UP000053477"/>
    </source>
</evidence>
<feature type="compositionally biased region" description="Acidic residues" evidence="9">
    <location>
        <begin position="590"/>
        <end position="603"/>
    </location>
</feature>
<keyword evidence="7 10" id="KW-0472">Membrane</keyword>
<evidence type="ECO:0000256" key="8">
    <source>
        <dbReference type="ARBA" id="ARBA00023186"/>
    </source>
</evidence>
<dbReference type="PROSITE" id="PS50076">
    <property type="entry name" value="DNAJ_2"/>
    <property type="match status" value="1"/>
</dbReference>
<dbReference type="GO" id="GO:0031207">
    <property type="term" value="C:Sec62/Sec63 complex"/>
    <property type="evidence" value="ECO:0007669"/>
    <property type="project" value="TreeGrafter"/>
</dbReference>
<feature type="transmembrane region" description="Helical" evidence="10">
    <location>
        <begin position="193"/>
        <end position="216"/>
    </location>
</feature>